<dbReference type="InterPro" id="IPR000524">
    <property type="entry name" value="Tscrpt_reg_HTH_GntR"/>
</dbReference>
<evidence type="ECO:0000256" key="2">
    <source>
        <dbReference type="ARBA" id="ARBA00023125"/>
    </source>
</evidence>
<dbReference type="SMART" id="SM00895">
    <property type="entry name" value="FCD"/>
    <property type="match status" value="1"/>
</dbReference>
<dbReference type="PANTHER" id="PTHR43537:SF5">
    <property type="entry name" value="UXU OPERON TRANSCRIPTIONAL REGULATOR"/>
    <property type="match status" value="1"/>
</dbReference>
<dbReference type="PANTHER" id="PTHR43537">
    <property type="entry name" value="TRANSCRIPTIONAL REGULATOR, GNTR FAMILY"/>
    <property type="match status" value="1"/>
</dbReference>
<keyword evidence="3" id="KW-0804">Transcription</keyword>
<dbReference type="InterPro" id="IPR036388">
    <property type="entry name" value="WH-like_DNA-bd_sf"/>
</dbReference>
<protein>
    <submittedName>
        <fullName evidence="5">GntR family transcriptional regulator</fullName>
    </submittedName>
</protein>
<dbReference type="AlphaFoldDB" id="A0A399JB62"/>
<comment type="caution">
    <text evidence="5">The sequence shown here is derived from an EMBL/GenBank/DDBJ whole genome shotgun (WGS) entry which is preliminary data.</text>
</comment>
<dbReference type="EMBL" id="QQXK01000008">
    <property type="protein sequence ID" value="RII42803.1"/>
    <property type="molecule type" value="Genomic_DNA"/>
</dbReference>
<keyword evidence="1" id="KW-0805">Transcription regulation</keyword>
<proteinExistence type="predicted"/>
<feature type="domain" description="HTH gntR-type" evidence="4">
    <location>
        <begin position="1"/>
        <end position="70"/>
    </location>
</feature>
<keyword evidence="2" id="KW-0238">DNA-binding</keyword>
<dbReference type="GO" id="GO:0003700">
    <property type="term" value="F:DNA-binding transcription factor activity"/>
    <property type="evidence" value="ECO:0007669"/>
    <property type="project" value="InterPro"/>
</dbReference>
<evidence type="ECO:0000313" key="6">
    <source>
        <dbReference type="Proteomes" id="UP000265419"/>
    </source>
</evidence>
<dbReference type="InterPro" id="IPR008920">
    <property type="entry name" value="TF_FadR/GntR_C"/>
</dbReference>
<dbReference type="SUPFAM" id="SSF46785">
    <property type="entry name" value="Winged helix' DNA-binding domain"/>
    <property type="match status" value="1"/>
</dbReference>
<dbReference type="Gene3D" id="1.20.120.530">
    <property type="entry name" value="GntR ligand-binding domain-like"/>
    <property type="match status" value="1"/>
</dbReference>
<accession>A0A399JB62</accession>
<sequence length="229" mass="24109">MKASDRAYKALRGDIVEWRLSPGAPLPEVELGERLGLSRTPVREAIARLVADGLATQSAGRLVVSPVSPDAVDRLFDARQVLEVATARLAAASPQRAVAGFTALAEAFEEAASAGSPSVVRFYDLAGELDERLDEAAANPYLAQALRGLRLHLARVRRVSRDHPERLVASAGEHASIARAVALGDTELAAAATVMHLHHSLAHIKSHAPGATDVSDASGQHTFAATAAR</sequence>
<dbReference type="SUPFAM" id="SSF48008">
    <property type="entry name" value="GntR ligand-binding domain-like"/>
    <property type="match status" value="1"/>
</dbReference>
<dbReference type="PROSITE" id="PS50949">
    <property type="entry name" value="HTH_GNTR"/>
    <property type="match status" value="1"/>
</dbReference>
<dbReference type="SMART" id="SM00345">
    <property type="entry name" value="HTH_GNTR"/>
    <property type="match status" value="1"/>
</dbReference>
<name>A0A399JB62_9MICC</name>
<dbReference type="GO" id="GO:0003677">
    <property type="term" value="F:DNA binding"/>
    <property type="evidence" value="ECO:0007669"/>
    <property type="project" value="UniProtKB-KW"/>
</dbReference>
<dbReference type="InterPro" id="IPR036390">
    <property type="entry name" value="WH_DNA-bd_sf"/>
</dbReference>
<dbReference type="RefSeq" id="WP_119424154.1">
    <property type="nucleotide sequence ID" value="NZ_QQXK01000008.1"/>
</dbReference>
<dbReference type="InterPro" id="IPR011711">
    <property type="entry name" value="GntR_C"/>
</dbReference>
<dbReference type="Pfam" id="PF07729">
    <property type="entry name" value="FCD"/>
    <property type="match status" value="1"/>
</dbReference>
<reference evidence="5 6" key="1">
    <citation type="submission" date="2018-07" db="EMBL/GenBank/DDBJ databases">
        <title>Arthrobacter sp. nov., isolated from raw cow's milk with high bacterial count.</title>
        <authorList>
            <person name="Hahne J."/>
            <person name="Isele D."/>
            <person name="Lipski A."/>
        </authorList>
    </citation>
    <scope>NUCLEOTIDE SEQUENCE [LARGE SCALE GENOMIC DNA]</scope>
    <source>
        <strain evidence="5 6">JZ R-35</strain>
    </source>
</reference>
<dbReference type="Proteomes" id="UP000265419">
    <property type="component" value="Unassembled WGS sequence"/>
</dbReference>
<organism evidence="5 6">
    <name type="scientific">Galactobacter valiniphilus</name>
    <dbReference type="NCBI Taxonomy" id="2676122"/>
    <lineage>
        <taxon>Bacteria</taxon>
        <taxon>Bacillati</taxon>
        <taxon>Actinomycetota</taxon>
        <taxon>Actinomycetes</taxon>
        <taxon>Micrococcales</taxon>
        <taxon>Micrococcaceae</taxon>
        <taxon>Galactobacter</taxon>
    </lineage>
</organism>
<evidence type="ECO:0000259" key="4">
    <source>
        <dbReference type="PROSITE" id="PS50949"/>
    </source>
</evidence>
<dbReference type="Pfam" id="PF00392">
    <property type="entry name" value="GntR"/>
    <property type="match status" value="1"/>
</dbReference>
<dbReference type="Gene3D" id="1.10.10.10">
    <property type="entry name" value="Winged helix-like DNA-binding domain superfamily/Winged helix DNA-binding domain"/>
    <property type="match status" value="1"/>
</dbReference>
<gene>
    <name evidence="5" type="ORF">DWB68_05570</name>
</gene>
<evidence type="ECO:0000256" key="3">
    <source>
        <dbReference type="ARBA" id="ARBA00023163"/>
    </source>
</evidence>
<evidence type="ECO:0000256" key="1">
    <source>
        <dbReference type="ARBA" id="ARBA00023015"/>
    </source>
</evidence>
<evidence type="ECO:0000313" key="5">
    <source>
        <dbReference type="EMBL" id="RII42803.1"/>
    </source>
</evidence>
<keyword evidence="6" id="KW-1185">Reference proteome</keyword>